<keyword evidence="6 9" id="KW-1133">Transmembrane helix</keyword>
<comment type="subcellular location">
    <subcellularLocation>
        <location evidence="1">Cell inner membrane</location>
        <topology evidence="1">Multi-pass membrane protein</topology>
    </subcellularLocation>
</comment>
<keyword evidence="7 9" id="KW-0472">Membrane</keyword>
<dbReference type="Proteomes" id="UP000677265">
    <property type="component" value="Unassembled WGS sequence"/>
</dbReference>
<feature type="transmembrane region" description="Helical" evidence="9">
    <location>
        <begin position="128"/>
        <end position="146"/>
    </location>
</feature>
<dbReference type="AlphaFoldDB" id="A0A9J6MPV0"/>
<evidence type="ECO:0000256" key="1">
    <source>
        <dbReference type="ARBA" id="ARBA00004429"/>
    </source>
</evidence>
<accession>A0A9J6MPV0</accession>
<evidence type="ECO:0000256" key="4">
    <source>
        <dbReference type="ARBA" id="ARBA00022519"/>
    </source>
</evidence>
<evidence type="ECO:0000256" key="3">
    <source>
        <dbReference type="ARBA" id="ARBA00022475"/>
    </source>
</evidence>
<evidence type="ECO:0000256" key="7">
    <source>
        <dbReference type="ARBA" id="ARBA00023136"/>
    </source>
</evidence>
<proteinExistence type="inferred from homology"/>
<feature type="domain" description="Tripartite ATP-independent periplasmic transporters DctQ component" evidence="10">
    <location>
        <begin position="24"/>
        <end position="147"/>
    </location>
</feature>
<sequence>MLNKIIKYITDINKWIAYVGLLLMVALVFCFSVSRTIGVPIIGDIEIVQFLMAVIIFASLAFTESENSHISIGIFTEKLPLFLQNILGIIGKLITLVFCLLVIWVFIEKMEYSTTSLLLKIPLYPFKYLLIIGFAAWCLEIIKKFANKKFID</sequence>
<gene>
    <name evidence="11" type="ORF">KHB02_012965</name>
</gene>
<keyword evidence="5 9" id="KW-0812">Transmembrane</keyword>
<dbReference type="InterPro" id="IPR007387">
    <property type="entry name" value="TRAP_DctQ"/>
</dbReference>
<evidence type="ECO:0000259" key="10">
    <source>
        <dbReference type="Pfam" id="PF04290"/>
    </source>
</evidence>
<evidence type="ECO:0000256" key="2">
    <source>
        <dbReference type="ARBA" id="ARBA00022448"/>
    </source>
</evidence>
<dbReference type="PANTHER" id="PTHR35011:SF2">
    <property type="entry name" value="2,3-DIKETO-L-GULONATE TRAP TRANSPORTER SMALL PERMEASE PROTEIN YIAM"/>
    <property type="match status" value="1"/>
</dbReference>
<name>A0A9J6MPV0_9BACI</name>
<dbReference type="GO" id="GO:0015740">
    <property type="term" value="P:C4-dicarboxylate transport"/>
    <property type="evidence" value="ECO:0007669"/>
    <property type="project" value="TreeGrafter"/>
</dbReference>
<dbReference type="RefSeq" id="WP_241113841.1">
    <property type="nucleotide sequence ID" value="NZ_JAGYPE020000020.1"/>
</dbReference>
<comment type="caution">
    <text evidence="11">The sequence shown here is derived from an EMBL/GenBank/DDBJ whole genome shotgun (WGS) entry which is preliminary data.</text>
</comment>
<feature type="transmembrane region" description="Helical" evidence="9">
    <location>
        <begin position="41"/>
        <end position="62"/>
    </location>
</feature>
<dbReference type="InterPro" id="IPR055348">
    <property type="entry name" value="DctQ"/>
</dbReference>
<keyword evidence="2" id="KW-0813">Transport</keyword>
<organism evidence="11 12">
    <name type="scientific">Neobacillus citreus</name>
    <dbReference type="NCBI Taxonomy" id="2833578"/>
    <lineage>
        <taxon>Bacteria</taxon>
        <taxon>Bacillati</taxon>
        <taxon>Bacillota</taxon>
        <taxon>Bacilli</taxon>
        <taxon>Bacillales</taxon>
        <taxon>Bacillaceae</taxon>
        <taxon>Neobacillus</taxon>
    </lineage>
</organism>
<protein>
    <submittedName>
        <fullName evidence="11">TRAP transporter small permease</fullName>
    </submittedName>
</protein>
<dbReference type="PANTHER" id="PTHR35011">
    <property type="entry name" value="2,3-DIKETO-L-GULONATE TRAP TRANSPORTER SMALL PERMEASE PROTEIN YIAM"/>
    <property type="match status" value="1"/>
</dbReference>
<keyword evidence="3" id="KW-1003">Cell membrane</keyword>
<dbReference type="EMBL" id="JAGYPE020000020">
    <property type="protein sequence ID" value="MCH6266433.1"/>
    <property type="molecule type" value="Genomic_DNA"/>
</dbReference>
<evidence type="ECO:0000313" key="12">
    <source>
        <dbReference type="Proteomes" id="UP000677265"/>
    </source>
</evidence>
<feature type="transmembrane region" description="Helical" evidence="9">
    <location>
        <begin position="82"/>
        <end position="107"/>
    </location>
</feature>
<dbReference type="GO" id="GO:0022857">
    <property type="term" value="F:transmembrane transporter activity"/>
    <property type="evidence" value="ECO:0007669"/>
    <property type="project" value="TreeGrafter"/>
</dbReference>
<evidence type="ECO:0000256" key="6">
    <source>
        <dbReference type="ARBA" id="ARBA00022989"/>
    </source>
</evidence>
<evidence type="ECO:0000256" key="8">
    <source>
        <dbReference type="ARBA" id="ARBA00038436"/>
    </source>
</evidence>
<dbReference type="GO" id="GO:0005886">
    <property type="term" value="C:plasma membrane"/>
    <property type="evidence" value="ECO:0007669"/>
    <property type="project" value="UniProtKB-SubCell"/>
</dbReference>
<reference evidence="11 12" key="1">
    <citation type="submission" date="2022-03" db="EMBL/GenBank/DDBJ databases">
        <title>Novel Bacillus species.</title>
        <authorList>
            <person name="Liu G."/>
        </authorList>
    </citation>
    <scope>NUCLEOTIDE SEQUENCE [LARGE SCALE GENOMIC DNA]</scope>
    <source>
        <strain evidence="11 12">FJAT-50051</strain>
    </source>
</reference>
<evidence type="ECO:0000256" key="5">
    <source>
        <dbReference type="ARBA" id="ARBA00022692"/>
    </source>
</evidence>
<keyword evidence="12" id="KW-1185">Reference proteome</keyword>
<evidence type="ECO:0000313" key="11">
    <source>
        <dbReference type="EMBL" id="MCH6266433.1"/>
    </source>
</evidence>
<feature type="transmembrane region" description="Helical" evidence="9">
    <location>
        <begin position="15"/>
        <end position="34"/>
    </location>
</feature>
<evidence type="ECO:0000256" key="9">
    <source>
        <dbReference type="SAM" id="Phobius"/>
    </source>
</evidence>
<dbReference type="Pfam" id="PF04290">
    <property type="entry name" value="DctQ"/>
    <property type="match status" value="1"/>
</dbReference>
<keyword evidence="4" id="KW-0997">Cell inner membrane</keyword>
<comment type="similarity">
    <text evidence="8">Belongs to the TRAP transporter small permease family.</text>
</comment>